<dbReference type="EMBL" id="BKCJ010311752">
    <property type="protein sequence ID" value="GEZ69926.1"/>
    <property type="molecule type" value="Genomic_DNA"/>
</dbReference>
<proteinExistence type="predicted"/>
<gene>
    <name evidence="1" type="ORF">Tci_541899</name>
</gene>
<protein>
    <submittedName>
        <fullName evidence="1">Uncharacterized protein</fullName>
    </submittedName>
</protein>
<feature type="non-terminal residue" evidence="1">
    <location>
        <position position="1"/>
    </location>
</feature>
<dbReference type="AlphaFoldDB" id="A0A699IJ14"/>
<sequence>KRRGKGVFCDGEAGIVAFLIKDERKESIQEGLDLLVVLANTRPDLLMDDDLYESERGEQSNDDDLGVGFWQQLFVQGDAVNEKELQAYDIGRDGLVCVARVYGEVGMLALTEMSYSFRIWVSHFLGATPSSDGDI</sequence>
<name>A0A699IJ14_TANCI</name>
<comment type="caution">
    <text evidence="1">The sequence shown here is derived from an EMBL/GenBank/DDBJ whole genome shotgun (WGS) entry which is preliminary data.</text>
</comment>
<organism evidence="1">
    <name type="scientific">Tanacetum cinerariifolium</name>
    <name type="common">Dalmatian daisy</name>
    <name type="synonym">Chrysanthemum cinerariifolium</name>
    <dbReference type="NCBI Taxonomy" id="118510"/>
    <lineage>
        <taxon>Eukaryota</taxon>
        <taxon>Viridiplantae</taxon>
        <taxon>Streptophyta</taxon>
        <taxon>Embryophyta</taxon>
        <taxon>Tracheophyta</taxon>
        <taxon>Spermatophyta</taxon>
        <taxon>Magnoliopsida</taxon>
        <taxon>eudicotyledons</taxon>
        <taxon>Gunneridae</taxon>
        <taxon>Pentapetalae</taxon>
        <taxon>asterids</taxon>
        <taxon>campanulids</taxon>
        <taxon>Asterales</taxon>
        <taxon>Asteraceae</taxon>
        <taxon>Asteroideae</taxon>
        <taxon>Anthemideae</taxon>
        <taxon>Anthemidinae</taxon>
        <taxon>Tanacetum</taxon>
    </lineage>
</organism>
<evidence type="ECO:0000313" key="1">
    <source>
        <dbReference type="EMBL" id="GEZ69926.1"/>
    </source>
</evidence>
<reference evidence="1" key="1">
    <citation type="journal article" date="2019" name="Sci. Rep.">
        <title>Draft genome of Tanacetum cinerariifolium, the natural source of mosquito coil.</title>
        <authorList>
            <person name="Yamashiro T."/>
            <person name="Shiraishi A."/>
            <person name="Satake H."/>
            <person name="Nakayama K."/>
        </authorList>
    </citation>
    <scope>NUCLEOTIDE SEQUENCE</scope>
</reference>
<accession>A0A699IJ14</accession>